<reference evidence="1 2" key="1">
    <citation type="submission" date="2011-08" db="EMBL/GenBank/DDBJ databases">
        <title>Complete sequence of Thermoanaerobacter wiegelii Rt8.B1.</title>
        <authorList>
            <consortium name="US DOE Joint Genome Institute"/>
            <person name="Lucas S."/>
            <person name="Han J."/>
            <person name="Lapidus A."/>
            <person name="Cheng J.-F."/>
            <person name="Goodwin L."/>
            <person name="Pitluck S."/>
            <person name="Peters L."/>
            <person name="Mikhailova N."/>
            <person name="Zeytun A."/>
            <person name="Daligault H."/>
            <person name="Detter J.C."/>
            <person name="Han C."/>
            <person name="Tapia R."/>
            <person name="Land M."/>
            <person name="Hauser L."/>
            <person name="Kyrpides N."/>
            <person name="Ivanova N."/>
            <person name="Pagani I."/>
            <person name="Hemme C."/>
            <person name="Woyke T."/>
        </authorList>
    </citation>
    <scope>NUCLEOTIDE SEQUENCE [LARGE SCALE GENOMIC DNA]</scope>
    <source>
        <strain evidence="1 2">Rt8.B1</strain>
    </source>
</reference>
<gene>
    <name evidence="1" type="ORF">Thewi_2435</name>
</gene>
<dbReference type="HOGENOM" id="CLU_2412198_0_0_9"/>
<dbReference type="KEGG" id="twi:Thewi_2435"/>
<organism evidence="1 2">
    <name type="scientific">Thermoanaerobacter wiegelii Rt8.B1</name>
    <dbReference type="NCBI Taxonomy" id="697303"/>
    <lineage>
        <taxon>Bacteria</taxon>
        <taxon>Bacillati</taxon>
        <taxon>Bacillota</taxon>
        <taxon>Clostridia</taxon>
        <taxon>Thermoanaerobacterales</taxon>
        <taxon>Thermoanaerobacteraceae</taxon>
        <taxon>Thermoanaerobacter</taxon>
    </lineage>
</organism>
<dbReference type="AlphaFoldDB" id="G2MRN9"/>
<protein>
    <submittedName>
        <fullName evidence="1">Uncharacterized protein</fullName>
    </submittedName>
</protein>
<keyword evidence="2" id="KW-1185">Reference proteome</keyword>
<dbReference type="RefSeq" id="WP_014063588.1">
    <property type="nucleotide sequence ID" value="NC_015958.1"/>
</dbReference>
<accession>G2MRN9</accession>
<sequence>MITKIITTKEFKKFLKNNEDEDFAKFIKTALKSTVKRDKVGDAFELANEILEALKKHFGEEAKFLKGVYISALVLLLLPEYEEYRAFIKQLKH</sequence>
<proteinExistence type="predicted"/>
<evidence type="ECO:0000313" key="2">
    <source>
        <dbReference type="Proteomes" id="UP000008276"/>
    </source>
</evidence>
<dbReference type="EMBL" id="CP002991">
    <property type="protein sequence ID" value="AEM79770.1"/>
    <property type="molecule type" value="Genomic_DNA"/>
</dbReference>
<name>G2MRN9_9THEO</name>
<dbReference type="STRING" id="697303.Thewi_2435"/>
<dbReference type="Proteomes" id="UP000008276">
    <property type="component" value="Chromosome"/>
</dbReference>
<evidence type="ECO:0000313" key="1">
    <source>
        <dbReference type="EMBL" id="AEM79770.1"/>
    </source>
</evidence>